<comment type="caution">
    <text evidence="7">The sequence shown here is derived from an EMBL/GenBank/DDBJ whole genome shotgun (WGS) entry which is preliminary data.</text>
</comment>
<gene>
    <name evidence="7" type="primary">arsS</name>
    <name evidence="7" type="ORF">GCM10022394_05060</name>
</gene>
<evidence type="ECO:0000256" key="3">
    <source>
        <dbReference type="ARBA" id="ARBA00022723"/>
    </source>
</evidence>
<evidence type="ECO:0000259" key="6">
    <source>
        <dbReference type="PROSITE" id="PS51918"/>
    </source>
</evidence>
<dbReference type="InterPro" id="IPR024521">
    <property type="entry name" value="ArsS-like_C"/>
</dbReference>
<evidence type="ECO:0000256" key="5">
    <source>
        <dbReference type="ARBA" id="ARBA00023014"/>
    </source>
</evidence>
<dbReference type="Pfam" id="PF04055">
    <property type="entry name" value="Radical_SAM"/>
    <property type="match status" value="1"/>
</dbReference>
<keyword evidence="5" id="KW-0411">Iron-sulfur</keyword>
<organism evidence="7 8">
    <name type="scientific">Zobellella aerophila</name>
    <dbReference type="NCBI Taxonomy" id="870480"/>
    <lineage>
        <taxon>Bacteria</taxon>
        <taxon>Pseudomonadati</taxon>
        <taxon>Pseudomonadota</taxon>
        <taxon>Gammaproteobacteria</taxon>
        <taxon>Aeromonadales</taxon>
        <taxon>Aeromonadaceae</taxon>
        <taxon>Zobellella</taxon>
    </lineage>
</organism>
<evidence type="ECO:0000256" key="4">
    <source>
        <dbReference type="ARBA" id="ARBA00023004"/>
    </source>
</evidence>
<keyword evidence="4" id="KW-0408">Iron</keyword>
<dbReference type="CDD" id="cd01335">
    <property type="entry name" value="Radical_SAM"/>
    <property type="match status" value="1"/>
</dbReference>
<keyword evidence="3" id="KW-0479">Metal-binding</keyword>
<dbReference type="EMBL" id="BAABCX010000001">
    <property type="protein sequence ID" value="GAA3528872.1"/>
    <property type="molecule type" value="Genomic_DNA"/>
</dbReference>
<evidence type="ECO:0000256" key="2">
    <source>
        <dbReference type="ARBA" id="ARBA00022691"/>
    </source>
</evidence>
<protein>
    <submittedName>
        <fullName evidence="7">Arsenosugar biosynthesis radical SAM protein ArsS</fullName>
    </submittedName>
</protein>
<dbReference type="InterPro" id="IPR007197">
    <property type="entry name" value="rSAM"/>
</dbReference>
<dbReference type="PANTHER" id="PTHR43728">
    <property type="entry name" value="SLR0304 PROTEIN"/>
    <property type="match status" value="1"/>
</dbReference>
<evidence type="ECO:0000256" key="1">
    <source>
        <dbReference type="ARBA" id="ARBA00001966"/>
    </source>
</evidence>
<dbReference type="Gene3D" id="3.20.20.70">
    <property type="entry name" value="Aldolase class I"/>
    <property type="match status" value="1"/>
</dbReference>
<accession>A0ABP6V7K8</accession>
<evidence type="ECO:0000313" key="8">
    <source>
        <dbReference type="Proteomes" id="UP001500795"/>
    </source>
</evidence>
<dbReference type="SUPFAM" id="SSF102114">
    <property type="entry name" value="Radical SAM enzymes"/>
    <property type="match status" value="1"/>
</dbReference>
<keyword evidence="8" id="KW-1185">Reference proteome</keyword>
<dbReference type="Proteomes" id="UP001500795">
    <property type="component" value="Unassembled WGS sequence"/>
</dbReference>
<proteinExistence type="predicted"/>
<dbReference type="NCBIfam" id="TIGR04167">
    <property type="entry name" value="rSAM_SeCys"/>
    <property type="match status" value="1"/>
</dbReference>
<dbReference type="PANTHER" id="PTHR43728:SF1">
    <property type="entry name" value="FE-S OXIDOREDUCTASE"/>
    <property type="match status" value="1"/>
</dbReference>
<dbReference type="InterPro" id="IPR026351">
    <property type="entry name" value="rSAM_ArsS-like"/>
</dbReference>
<dbReference type="RefSeq" id="WP_344954399.1">
    <property type="nucleotide sequence ID" value="NZ_BAABCX010000001.1"/>
</dbReference>
<dbReference type="SFLD" id="SFLDS00029">
    <property type="entry name" value="Radical_SAM"/>
    <property type="match status" value="1"/>
</dbReference>
<dbReference type="PROSITE" id="PS51918">
    <property type="entry name" value="RADICAL_SAM"/>
    <property type="match status" value="1"/>
</dbReference>
<dbReference type="Pfam" id="PF12345">
    <property type="entry name" value="DUF3641"/>
    <property type="match status" value="1"/>
</dbReference>
<sequence>MRDTLPLLDLTDFPPIRRRNLDILQVNLGYLCNMKCVHCHVAAGPHRTEMMDADTLALIPRVLQARGLNTLDLTGGAPEMHQGFRDLVRAARALGVKVIDRCNLTILFEPGYEDLAAFLAEHQVEIVASLPCYSLENVDKQRGKGTFDKSIEALQVLNRLGYGQPGSGLTLNLVYNPLGPSLPPPQEALEAAYKQQLFDHFGIVFNQLFALTNMPIKRFGDYLITKRQFHDYMRLLKDNHAAANLNNLMCRTTVSVDWQGYLYDCDFNQQLGLHLPGGEWPHLRDLLSRELEGQPIRIADHCYGCTAGQGSSCGGALNEDKQ</sequence>
<feature type="domain" description="Radical SAM core" evidence="6">
    <location>
        <begin position="14"/>
        <end position="242"/>
    </location>
</feature>
<keyword evidence="2" id="KW-0949">S-adenosyl-L-methionine</keyword>
<dbReference type="InterPro" id="IPR013785">
    <property type="entry name" value="Aldolase_TIM"/>
</dbReference>
<reference evidence="8" key="1">
    <citation type="journal article" date="2019" name="Int. J. Syst. Evol. Microbiol.">
        <title>The Global Catalogue of Microorganisms (GCM) 10K type strain sequencing project: providing services to taxonomists for standard genome sequencing and annotation.</title>
        <authorList>
            <consortium name="The Broad Institute Genomics Platform"/>
            <consortium name="The Broad Institute Genome Sequencing Center for Infectious Disease"/>
            <person name="Wu L."/>
            <person name="Ma J."/>
        </authorList>
    </citation>
    <scope>NUCLEOTIDE SEQUENCE [LARGE SCALE GENOMIC DNA]</scope>
    <source>
        <strain evidence="8">JCM 17110</strain>
    </source>
</reference>
<dbReference type="InterPro" id="IPR058240">
    <property type="entry name" value="rSAM_sf"/>
</dbReference>
<name>A0ABP6V7K8_9GAMM</name>
<evidence type="ECO:0000313" key="7">
    <source>
        <dbReference type="EMBL" id="GAA3528872.1"/>
    </source>
</evidence>
<dbReference type="SFLD" id="SFLDG01067">
    <property type="entry name" value="SPASM/twitch_domain_containing"/>
    <property type="match status" value="1"/>
</dbReference>
<comment type="cofactor">
    <cofactor evidence="1">
        <name>[4Fe-4S] cluster</name>
        <dbReference type="ChEBI" id="CHEBI:49883"/>
    </cofactor>
</comment>